<gene>
    <name evidence="2" type="ORF">LCGC14_2491280</name>
</gene>
<dbReference type="EMBL" id="LAZR01039494">
    <property type="protein sequence ID" value="KKL16868.1"/>
    <property type="molecule type" value="Genomic_DNA"/>
</dbReference>
<dbReference type="SUPFAM" id="SSF53300">
    <property type="entry name" value="vWA-like"/>
    <property type="match status" value="1"/>
</dbReference>
<dbReference type="Gene3D" id="3.40.50.410">
    <property type="entry name" value="von Willebrand factor, type A domain"/>
    <property type="match status" value="1"/>
</dbReference>
<dbReference type="SMART" id="SM00327">
    <property type="entry name" value="VWA"/>
    <property type="match status" value="1"/>
</dbReference>
<organism evidence="2">
    <name type="scientific">marine sediment metagenome</name>
    <dbReference type="NCBI Taxonomy" id="412755"/>
    <lineage>
        <taxon>unclassified sequences</taxon>
        <taxon>metagenomes</taxon>
        <taxon>ecological metagenomes</taxon>
    </lineage>
</organism>
<feature type="non-terminal residue" evidence="2">
    <location>
        <position position="1"/>
    </location>
</feature>
<evidence type="ECO:0000313" key="2">
    <source>
        <dbReference type="EMBL" id="KKL16868.1"/>
    </source>
</evidence>
<accession>A0A0F9DYD9</accession>
<evidence type="ECO:0000259" key="1">
    <source>
        <dbReference type="SMART" id="SM00327"/>
    </source>
</evidence>
<name>A0A0F9DYD9_9ZZZZ</name>
<dbReference type="InterPro" id="IPR002035">
    <property type="entry name" value="VWF_A"/>
</dbReference>
<comment type="caution">
    <text evidence="2">The sequence shown here is derived from an EMBL/GenBank/DDBJ whole genome shotgun (WGS) entry which is preliminary data.</text>
</comment>
<dbReference type="PANTHER" id="PTHR36846:SF1">
    <property type="entry name" value="PROTEIN VIAA"/>
    <property type="match status" value="1"/>
</dbReference>
<reference evidence="2" key="1">
    <citation type="journal article" date="2015" name="Nature">
        <title>Complex archaea that bridge the gap between prokaryotes and eukaryotes.</title>
        <authorList>
            <person name="Spang A."/>
            <person name="Saw J.H."/>
            <person name="Jorgensen S.L."/>
            <person name="Zaremba-Niedzwiedzka K."/>
            <person name="Martijn J."/>
            <person name="Lind A.E."/>
            <person name="van Eijk R."/>
            <person name="Schleper C."/>
            <person name="Guy L."/>
            <person name="Ettema T.J."/>
        </authorList>
    </citation>
    <scope>NUCLEOTIDE SEQUENCE</scope>
</reference>
<dbReference type="GO" id="GO:0005829">
    <property type="term" value="C:cytosol"/>
    <property type="evidence" value="ECO:0007669"/>
    <property type="project" value="TreeGrafter"/>
</dbReference>
<feature type="domain" description="VWFA" evidence="1">
    <location>
        <begin position="75"/>
        <end position="247"/>
    </location>
</feature>
<protein>
    <recommendedName>
        <fullName evidence="1">VWFA domain-containing protein</fullName>
    </recommendedName>
</protein>
<dbReference type="PANTHER" id="PTHR36846">
    <property type="entry name" value="PROTEIN VIAA"/>
    <property type="match status" value="1"/>
</dbReference>
<sequence length="252" mass="28419">MVGRIKRMAVGEWSRRVIHGVDEIYDVTTSSDLGHVLASELLMLSDEDTEDIFWMKWLEGNLLTYKLRGTEKANRGAIVALLDNSGSMMGDREIWGKGVAMALLEIAKREKRDFYGIHFGSGGWDERPPELMEWFFPKGQVELSEALDYAEFFFNSGTDFEAPISRAVEVLESQFRQDGVTKGDIVMITDGECAVSAEWLTRFDNSKRQLGFKLYGVLIGTYGHVLETLSDKTFSIHDITHGGDIKEAFTLL</sequence>
<dbReference type="AlphaFoldDB" id="A0A0F9DYD9"/>
<dbReference type="InterPro" id="IPR036465">
    <property type="entry name" value="vWFA_dom_sf"/>
</dbReference>
<proteinExistence type="predicted"/>